<dbReference type="Proteomes" id="UP000325672">
    <property type="component" value="Unassembled WGS sequence"/>
</dbReference>
<keyword evidence="2" id="KW-1185">Reference proteome</keyword>
<gene>
    <name evidence="1" type="ORF">BDV38DRAFT_249223</name>
</gene>
<dbReference type="EMBL" id="ML743583">
    <property type="protein sequence ID" value="KAE8136539.1"/>
    <property type="molecule type" value="Genomic_DNA"/>
</dbReference>
<evidence type="ECO:0000313" key="2">
    <source>
        <dbReference type="Proteomes" id="UP000325672"/>
    </source>
</evidence>
<protein>
    <submittedName>
        <fullName evidence="1">Uncharacterized protein</fullName>
    </submittedName>
</protein>
<name>A0A5N6SRU1_ASPPS</name>
<accession>A0A5N6SRU1</accession>
<evidence type="ECO:0000313" key="1">
    <source>
        <dbReference type="EMBL" id="KAE8136539.1"/>
    </source>
</evidence>
<dbReference type="RefSeq" id="XP_031912602.1">
    <property type="nucleotide sequence ID" value="XM_032054813.1"/>
</dbReference>
<reference evidence="1 2" key="1">
    <citation type="submission" date="2019-04" db="EMBL/GenBank/DDBJ databases">
        <title>Friends and foes A comparative genomics study of 23 Aspergillus species from section Flavi.</title>
        <authorList>
            <consortium name="DOE Joint Genome Institute"/>
            <person name="Kjaerbolling I."/>
            <person name="Vesth T."/>
            <person name="Frisvad J.C."/>
            <person name="Nybo J.L."/>
            <person name="Theobald S."/>
            <person name="Kildgaard S."/>
            <person name="Isbrandt T."/>
            <person name="Kuo A."/>
            <person name="Sato A."/>
            <person name="Lyhne E.K."/>
            <person name="Kogle M.E."/>
            <person name="Wiebenga A."/>
            <person name="Kun R.S."/>
            <person name="Lubbers R.J."/>
            <person name="Makela M.R."/>
            <person name="Barry K."/>
            <person name="Chovatia M."/>
            <person name="Clum A."/>
            <person name="Daum C."/>
            <person name="Haridas S."/>
            <person name="He G."/>
            <person name="LaButti K."/>
            <person name="Lipzen A."/>
            <person name="Mondo S."/>
            <person name="Riley R."/>
            <person name="Salamov A."/>
            <person name="Simmons B.A."/>
            <person name="Magnuson J.K."/>
            <person name="Henrissat B."/>
            <person name="Mortensen U.H."/>
            <person name="Larsen T.O."/>
            <person name="Devries R.P."/>
            <person name="Grigoriev I.V."/>
            <person name="Machida M."/>
            <person name="Baker S.E."/>
            <person name="Andersen M.R."/>
        </authorList>
    </citation>
    <scope>NUCLEOTIDE SEQUENCE [LARGE SCALE GENOMIC DNA]</scope>
    <source>
        <strain evidence="1 2">CBS 117625</strain>
    </source>
</reference>
<sequence length="161" mass="17908">MPHITPDAVRHFVKSIAGVKAAFQSTFGFILPALKIATARNLTLVRVESVDLGIILQAFSLTQAWDNKDQEFRKLDVVGFKRRYIYNGLTFAALDTSHKPLVVFLAKSPLDDIIIPGPVLHAPEVSCIRSELQRLAAIAFEYLSQLCNPVRQNCLTTPHPL</sequence>
<proteinExistence type="predicted"/>
<dbReference type="AlphaFoldDB" id="A0A5N6SRU1"/>
<dbReference type="OrthoDB" id="2161780at2759"/>
<organism evidence="1 2">
    <name type="scientific">Aspergillus pseudotamarii</name>
    <dbReference type="NCBI Taxonomy" id="132259"/>
    <lineage>
        <taxon>Eukaryota</taxon>
        <taxon>Fungi</taxon>
        <taxon>Dikarya</taxon>
        <taxon>Ascomycota</taxon>
        <taxon>Pezizomycotina</taxon>
        <taxon>Eurotiomycetes</taxon>
        <taxon>Eurotiomycetidae</taxon>
        <taxon>Eurotiales</taxon>
        <taxon>Aspergillaceae</taxon>
        <taxon>Aspergillus</taxon>
        <taxon>Aspergillus subgen. Circumdati</taxon>
    </lineage>
</organism>
<dbReference type="GeneID" id="43639023"/>